<protein>
    <submittedName>
        <fullName evidence="1">Uncharacterized protein</fullName>
    </submittedName>
</protein>
<comment type="caution">
    <text evidence="1">The sequence shown here is derived from an EMBL/GenBank/DDBJ whole genome shotgun (WGS) entry which is preliminary data.</text>
</comment>
<evidence type="ECO:0000313" key="2">
    <source>
        <dbReference type="Proteomes" id="UP001596395"/>
    </source>
</evidence>
<gene>
    <name evidence="1" type="ORF">ACFQGB_11375</name>
</gene>
<dbReference type="InterPro" id="IPR055927">
    <property type="entry name" value="DUF7504"/>
</dbReference>
<evidence type="ECO:0000313" key="1">
    <source>
        <dbReference type="EMBL" id="MFC6953464.1"/>
    </source>
</evidence>
<dbReference type="EMBL" id="JBHSXN010000002">
    <property type="protein sequence ID" value="MFC6953464.1"/>
    <property type="molecule type" value="Genomic_DNA"/>
</dbReference>
<keyword evidence="2" id="KW-1185">Reference proteome</keyword>
<reference evidence="1 2" key="1">
    <citation type="journal article" date="2019" name="Int. J. Syst. Evol. Microbiol.">
        <title>The Global Catalogue of Microorganisms (GCM) 10K type strain sequencing project: providing services to taxonomists for standard genome sequencing and annotation.</title>
        <authorList>
            <consortium name="The Broad Institute Genomics Platform"/>
            <consortium name="The Broad Institute Genome Sequencing Center for Infectious Disease"/>
            <person name="Wu L."/>
            <person name="Ma J."/>
        </authorList>
    </citation>
    <scope>NUCLEOTIDE SEQUENCE [LARGE SCALE GENOMIC DNA]</scope>
    <source>
        <strain evidence="1 2">GX26</strain>
    </source>
</reference>
<accession>A0ABD5VDD8</accession>
<name>A0ABD5VDD8_9EURY</name>
<sequence length="190" mass="20885">MPTTSDPSRREPEDALDVPSGTQALVLSPSLESPLSRVPVEAFDNMLVVSTTRSPQKVEQLIRERGGDPNTVGLVPVSGSPVDYDGPLWTTSVVHPNDLSGIYERFDRGMNHVKPGEGWVVFDNVNVLLMYAERPSVGNFLDSVATNVRRRNASGAYALVRDAVAEGTHDRFVDIFDVELDERDHGEPTR</sequence>
<dbReference type="Proteomes" id="UP001596395">
    <property type="component" value="Unassembled WGS sequence"/>
</dbReference>
<organism evidence="1 2">
    <name type="scientific">Halorubellus litoreus</name>
    <dbReference type="NCBI Taxonomy" id="755308"/>
    <lineage>
        <taxon>Archaea</taxon>
        <taxon>Methanobacteriati</taxon>
        <taxon>Methanobacteriota</taxon>
        <taxon>Stenosarchaea group</taxon>
        <taxon>Halobacteria</taxon>
        <taxon>Halobacteriales</taxon>
        <taxon>Halorubellaceae</taxon>
        <taxon>Halorubellus</taxon>
    </lineage>
</organism>
<proteinExistence type="predicted"/>
<dbReference type="AlphaFoldDB" id="A0ABD5VDD8"/>
<dbReference type="RefSeq" id="WP_336350422.1">
    <property type="nucleotide sequence ID" value="NZ_JAZAQL010000002.1"/>
</dbReference>
<dbReference type="Pfam" id="PF24336">
    <property type="entry name" value="DUF7504"/>
    <property type="match status" value="1"/>
</dbReference>